<accession>A0A8J6HB87</accession>
<dbReference type="EMBL" id="JABDTM020026795">
    <property type="protein sequence ID" value="KAH0811455.1"/>
    <property type="molecule type" value="Genomic_DNA"/>
</dbReference>
<reference evidence="1" key="1">
    <citation type="journal article" date="2020" name="J Insects Food Feed">
        <title>The yellow mealworm (Tenebrio molitor) genome: a resource for the emerging insects as food and feed industry.</title>
        <authorList>
            <person name="Eriksson T."/>
            <person name="Andere A."/>
            <person name="Kelstrup H."/>
            <person name="Emery V."/>
            <person name="Picard C."/>
        </authorList>
    </citation>
    <scope>NUCLEOTIDE SEQUENCE</scope>
    <source>
        <strain evidence="1">Stoneville</strain>
        <tissue evidence="1">Whole head</tissue>
    </source>
</reference>
<sequence length="120" mass="13108">MLLHDKSKEDLPVLLHGTVTVIGSNYPSISLDDEGFLDHGWQRRTISAMAFGNPPSGMIADSERHARDSQLATCGTAARSAVADRVPQFPLAMGFFGYPRSRIAHTKDLDLIPLCDKASR</sequence>
<evidence type="ECO:0000313" key="1">
    <source>
        <dbReference type="EMBL" id="KAH0811455.1"/>
    </source>
</evidence>
<evidence type="ECO:0000313" key="2">
    <source>
        <dbReference type="Proteomes" id="UP000719412"/>
    </source>
</evidence>
<keyword evidence="2" id="KW-1185">Reference proteome</keyword>
<proteinExistence type="predicted"/>
<protein>
    <submittedName>
        <fullName evidence="1">Uncharacterized protein</fullName>
    </submittedName>
</protein>
<comment type="caution">
    <text evidence="1">The sequence shown here is derived from an EMBL/GenBank/DDBJ whole genome shotgun (WGS) entry which is preliminary data.</text>
</comment>
<name>A0A8J6HB87_TENMO</name>
<dbReference type="AlphaFoldDB" id="A0A8J6HB87"/>
<organism evidence="1 2">
    <name type="scientific">Tenebrio molitor</name>
    <name type="common">Yellow mealworm beetle</name>
    <dbReference type="NCBI Taxonomy" id="7067"/>
    <lineage>
        <taxon>Eukaryota</taxon>
        <taxon>Metazoa</taxon>
        <taxon>Ecdysozoa</taxon>
        <taxon>Arthropoda</taxon>
        <taxon>Hexapoda</taxon>
        <taxon>Insecta</taxon>
        <taxon>Pterygota</taxon>
        <taxon>Neoptera</taxon>
        <taxon>Endopterygota</taxon>
        <taxon>Coleoptera</taxon>
        <taxon>Polyphaga</taxon>
        <taxon>Cucujiformia</taxon>
        <taxon>Tenebrionidae</taxon>
        <taxon>Tenebrio</taxon>
    </lineage>
</organism>
<reference evidence="1" key="2">
    <citation type="submission" date="2021-08" db="EMBL/GenBank/DDBJ databases">
        <authorList>
            <person name="Eriksson T."/>
        </authorList>
    </citation>
    <scope>NUCLEOTIDE SEQUENCE</scope>
    <source>
        <strain evidence="1">Stoneville</strain>
        <tissue evidence="1">Whole head</tissue>
    </source>
</reference>
<gene>
    <name evidence="1" type="ORF">GEV33_011336</name>
</gene>
<dbReference type="Proteomes" id="UP000719412">
    <property type="component" value="Unassembled WGS sequence"/>
</dbReference>